<sequence>MRRLLPVFLLLALTLTLPEPTASAFSVNDAADAYAPFDSEGGSLQFAKILAEAGESTTGRLFAFHVKGCSPETRPDASVTIHAVQDRGLPRGEDYPTYVLVSKGAAGLPELIFRTHAGKRLYMADSFSCQPDTCLLSAQQGYTDICLSDPFGNAAPDLPGLRKDFWSDLIKLFGL</sequence>
<gene>
    <name evidence="2" type="ORF">M0H32_25790</name>
</gene>
<feature type="signal peptide" evidence="1">
    <location>
        <begin position="1"/>
        <end position="24"/>
    </location>
</feature>
<organism evidence="2 3">
    <name type="scientific">Roseibium sediminicola</name>
    <dbReference type="NCBI Taxonomy" id="2933272"/>
    <lineage>
        <taxon>Bacteria</taxon>
        <taxon>Pseudomonadati</taxon>
        <taxon>Pseudomonadota</taxon>
        <taxon>Alphaproteobacteria</taxon>
        <taxon>Hyphomicrobiales</taxon>
        <taxon>Stappiaceae</taxon>
        <taxon>Roseibium</taxon>
    </lineage>
</organism>
<name>A0ABT0H1W5_9HYPH</name>
<evidence type="ECO:0008006" key="4">
    <source>
        <dbReference type="Google" id="ProtNLM"/>
    </source>
</evidence>
<reference evidence="2" key="1">
    <citation type="submission" date="2022-04" db="EMBL/GenBank/DDBJ databases">
        <title>Roseibium sp. CAU 1639 isolated from mud.</title>
        <authorList>
            <person name="Kim W."/>
        </authorList>
    </citation>
    <scope>NUCLEOTIDE SEQUENCE</scope>
    <source>
        <strain evidence="2">CAU 1639</strain>
    </source>
</reference>
<dbReference type="Proteomes" id="UP001431221">
    <property type="component" value="Unassembled WGS sequence"/>
</dbReference>
<evidence type="ECO:0000313" key="2">
    <source>
        <dbReference type="EMBL" id="MCK7615596.1"/>
    </source>
</evidence>
<protein>
    <recommendedName>
        <fullName evidence="4">Lipoprotein</fullName>
    </recommendedName>
</protein>
<dbReference type="EMBL" id="JALNMJ010000028">
    <property type="protein sequence ID" value="MCK7615596.1"/>
    <property type="molecule type" value="Genomic_DNA"/>
</dbReference>
<keyword evidence="1" id="KW-0732">Signal</keyword>
<proteinExistence type="predicted"/>
<dbReference type="RefSeq" id="WP_248159307.1">
    <property type="nucleotide sequence ID" value="NZ_JALNMJ010000028.1"/>
</dbReference>
<comment type="caution">
    <text evidence="2">The sequence shown here is derived from an EMBL/GenBank/DDBJ whole genome shotgun (WGS) entry which is preliminary data.</text>
</comment>
<feature type="chain" id="PRO_5046388008" description="Lipoprotein" evidence="1">
    <location>
        <begin position="25"/>
        <end position="175"/>
    </location>
</feature>
<evidence type="ECO:0000256" key="1">
    <source>
        <dbReference type="SAM" id="SignalP"/>
    </source>
</evidence>
<accession>A0ABT0H1W5</accession>
<keyword evidence="3" id="KW-1185">Reference proteome</keyword>
<evidence type="ECO:0000313" key="3">
    <source>
        <dbReference type="Proteomes" id="UP001431221"/>
    </source>
</evidence>